<keyword evidence="4" id="KW-1185">Reference proteome</keyword>
<feature type="domain" description="Solute-binding protein family 5" evidence="2">
    <location>
        <begin position="80"/>
        <end position="454"/>
    </location>
</feature>
<dbReference type="GO" id="GO:0015833">
    <property type="term" value="P:peptide transport"/>
    <property type="evidence" value="ECO:0007669"/>
    <property type="project" value="TreeGrafter"/>
</dbReference>
<dbReference type="OrthoDB" id="9046151at2"/>
<dbReference type="GO" id="GO:1904680">
    <property type="term" value="F:peptide transmembrane transporter activity"/>
    <property type="evidence" value="ECO:0007669"/>
    <property type="project" value="TreeGrafter"/>
</dbReference>
<dbReference type="PIRSF" id="PIRSF002741">
    <property type="entry name" value="MppA"/>
    <property type="match status" value="1"/>
</dbReference>
<dbReference type="InterPro" id="IPR000914">
    <property type="entry name" value="SBP_5_dom"/>
</dbReference>
<evidence type="ECO:0000259" key="2">
    <source>
        <dbReference type="Pfam" id="PF00496"/>
    </source>
</evidence>
<feature type="signal peptide" evidence="1">
    <location>
        <begin position="1"/>
        <end position="22"/>
    </location>
</feature>
<evidence type="ECO:0000313" key="3">
    <source>
        <dbReference type="EMBL" id="QGV78759.1"/>
    </source>
</evidence>
<dbReference type="Pfam" id="PF00496">
    <property type="entry name" value="SBP_bac_5"/>
    <property type="match status" value="1"/>
</dbReference>
<protein>
    <submittedName>
        <fullName evidence="3">ABC transporter substrate-binding protein</fullName>
    </submittedName>
</protein>
<sequence>MRGAKSAKWVAGAIVVALAATACGGGGSEGKGGGARQVVMELGEPQNGLIPSNTYESEGSEVMNALFTGLVKYDEKNEAQLDLASSIETKDSKVWTIKLKDGYTFHNGEPVTAQSFADAWNYGANQANTQETNPLYNKIDGYADLNPGEGKKPATDKMKGLKVVDEKTLEVTLTAPFSAFKTMLGFNAFFPLPKAFFKDPKGFETAPIGNGMLKMDGKFVRNQQIKTVKYDKHPEAKQLKIAGVTFKIYSSQDTAYRDLLGGRVDIMDTIPTSAMTTASKDLGDRYIQGTDSGVGYIGFPLKYNKAYAKPEIRKAISQAIDRKAITEKIFVNTRTPADDFINPLVPGYRKGACGPACDYDPAAAKKAFDAAGGLPGNKMELGYNADGGHKEWITAVAGQLEKNLGVTVTVKPFEQFQAILNDLGDKKYSGAFRLAWSMDYPHAENYLRPIFSEDAIEHGSNYSGYVNPQVEKLLDQGDTATTEDAAVKAYQQADDILLKEMPYVPVYFYKLNAGLSKNLKPGVRIDNMTQIDWTTVNPA</sequence>
<dbReference type="PANTHER" id="PTHR30290:SF83">
    <property type="entry name" value="ABC TRANSPORTER SUBSTRATE-BINDING PROTEIN"/>
    <property type="match status" value="1"/>
</dbReference>
<dbReference type="AlphaFoldDB" id="A0A6I6FJ50"/>
<dbReference type="PROSITE" id="PS51257">
    <property type="entry name" value="PROKAR_LIPOPROTEIN"/>
    <property type="match status" value="1"/>
</dbReference>
<dbReference type="Gene3D" id="3.40.190.10">
    <property type="entry name" value="Periplasmic binding protein-like II"/>
    <property type="match status" value="1"/>
</dbReference>
<dbReference type="Gene3D" id="3.10.105.10">
    <property type="entry name" value="Dipeptide-binding Protein, Domain 3"/>
    <property type="match status" value="1"/>
</dbReference>
<dbReference type="GO" id="GO:0042597">
    <property type="term" value="C:periplasmic space"/>
    <property type="evidence" value="ECO:0007669"/>
    <property type="project" value="UniProtKB-ARBA"/>
</dbReference>
<feature type="chain" id="PRO_5038613435" evidence="1">
    <location>
        <begin position="23"/>
        <end position="539"/>
    </location>
</feature>
<dbReference type="SUPFAM" id="SSF53850">
    <property type="entry name" value="Periplasmic binding protein-like II"/>
    <property type="match status" value="1"/>
</dbReference>
<evidence type="ECO:0000313" key="4">
    <source>
        <dbReference type="Proteomes" id="UP000422572"/>
    </source>
</evidence>
<dbReference type="KEGG" id="sfic:EIZ62_11235"/>
<evidence type="ECO:0000256" key="1">
    <source>
        <dbReference type="SAM" id="SignalP"/>
    </source>
</evidence>
<dbReference type="PANTHER" id="PTHR30290">
    <property type="entry name" value="PERIPLASMIC BINDING COMPONENT OF ABC TRANSPORTER"/>
    <property type="match status" value="1"/>
</dbReference>
<dbReference type="CDD" id="cd00995">
    <property type="entry name" value="PBP2_NikA_DppA_OppA_like"/>
    <property type="match status" value="1"/>
</dbReference>
<accession>A0A6I6FJ50</accession>
<dbReference type="EMBL" id="CP034279">
    <property type="protein sequence ID" value="QGV78759.1"/>
    <property type="molecule type" value="Genomic_DNA"/>
</dbReference>
<dbReference type="RefSeq" id="WP_156692551.1">
    <property type="nucleotide sequence ID" value="NZ_CP034279.1"/>
</dbReference>
<gene>
    <name evidence="3" type="ORF">EIZ62_11235</name>
</gene>
<dbReference type="InterPro" id="IPR039424">
    <property type="entry name" value="SBP_5"/>
</dbReference>
<dbReference type="InterPro" id="IPR030678">
    <property type="entry name" value="Peptide/Ni-bd"/>
</dbReference>
<reference evidence="3 4" key="1">
    <citation type="submission" date="2018-12" db="EMBL/GenBank/DDBJ databases">
        <title>Complete genome sequence of Streptomyces ficellus NRRL8067, the producer of ficellomycin, feldamycin and nojirimycin.</title>
        <authorList>
            <person name="Zhang H."/>
            <person name="Yue R."/>
            <person name="Liu Y."/>
            <person name="Li M."/>
            <person name="Mu H."/>
            <person name="Zhang J."/>
        </authorList>
    </citation>
    <scope>NUCLEOTIDE SEQUENCE [LARGE SCALE GENOMIC DNA]</scope>
    <source>
        <strain evidence="3 4">NRRL 8067</strain>
    </source>
</reference>
<keyword evidence="1" id="KW-0732">Signal</keyword>
<proteinExistence type="predicted"/>
<name>A0A6I6FJ50_9ACTN</name>
<organism evidence="3 4">
    <name type="scientific">Streptomyces ficellus</name>
    <dbReference type="NCBI Taxonomy" id="1977088"/>
    <lineage>
        <taxon>Bacteria</taxon>
        <taxon>Bacillati</taxon>
        <taxon>Actinomycetota</taxon>
        <taxon>Actinomycetes</taxon>
        <taxon>Kitasatosporales</taxon>
        <taxon>Streptomycetaceae</taxon>
        <taxon>Streptomyces</taxon>
    </lineage>
</organism>
<dbReference type="Gene3D" id="3.90.76.10">
    <property type="entry name" value="Dipeptide-binding Protein, Domain 1"/>
    <property type="match status" value="1"/>
</dbReference>
<dbReference type="GO" id="GO:0043190">
    <property type="term" value="C:ATP-binding cassette (ABC) transporter complex"/>
    <property type="evidence" value="ECO:0007669"/>
    <property type="project" value="InterPro"/>
</dbReference>
<dbReference type="Proteomes" id="UP000422572">
    <property type="component" value="Chromosome"/>
</dbReference>